<dbReference type="GO" id="GO:0097550">
    <property type="term" value="C:transcription preinitiation complex"/>
    <property type="evidence" value="ECO:0007669"/>
    <property type="project" value="TreeGrafter"/>
</dbReference>
<dbReference type="OrthoDB" id="511529at2759"/>
<evidence type="ECO:0000313" key="15">
    <source>
        <dbReference type="Proteomes" id="UP000789739"/>
    </source>
</evidence>
<evidence type="ECO:0000256" key="12">
    <source>
        <dbReference type="SAM" id="MobiDB-lite"/>
    </source>
</evidence>
<dbReference type="SMART" id="SM00385">
    <property type="entry name" value="CYCLIN"/>
    <property type="match status" value="2"/>
</dbReference>
<evidence type="ECO:0000256" key="6">
    <source>
        <dbReference type="ARBA" id="ARBA00023015"/>
    </source>
</evidence>
<dbReference type="InterPro" id="IPR011665">
    <property type="entry name" value="BRF1_TBP-bd_dom"/>
</dbReference>
<dbReference type="SUPFAM" id="SSF47954">
    <property type="entry name" value="Cyclin-like"/>
    <property type="match status" value="2"/>
</dbReference>
<feature type="region of interest" description="Disordered" evidence="12">
    <location>
        <begin position="566"/>
        <end position="628"/>
    </location>
</feature>
<feature type="compositionally biased region" description="Acidic residues" evidence="12">
    <location>
        <begin position="324"/>
        <end position="343"/>
    </location>
</feature>
<dbReference type="PROSITE" id="PS51134">
    <property type="entry name" value="ZF_TFIIB"/>
    <property type="match status" value="1"/>
</dbReference>
<dbReference type="CDD" id="cd20553">
    <property type="entry name" value="CYCLIN_TFIIIB90_rpt1"/>
    <property type="match status" value="1"/>
</dbReference>
<keyword evidence="15" id="KW-1185">Reference proteome</keyword>
<dbReference type="InterPro" id="IPR013137">
    <property type="entry name" value="Znf_TFIIB"/>
</dbReference>
<dbReference type="SUPFAM" id="SSF57783">
    <property type="entry name" value="Zinc beta-ribbon"/>
    <property type="match status" value="1"/>
</dbReference>
<evidence type="ECO:0000256" key="7">
    <source>
        <dbReference type="ARBA" id="ARBA00023159"/>
    </source>
</evidence>
<dbReference type="PANTHER" id="PTHR11618:SF4">
    <property type="entry name" value="TRANSCRIPTION FACTOR IIIB 90 KDA SUBUNIT"/>
    <property type="match status" value="1"/>
</dbReference>
<dbReference type="EMBL" id="CAJVPI010001343">
    <property type="protein sequence ID" value="CAG8608137.1"/>
    <property type="molecule type" value="Genomic_DNA"/>
</dbReference>
<dbReference type="InterPro" id="IPR000812">
    <property type="entry name" value="TFIIB"/>
</dbReference>
<keyword evidence="3" id="KW-0479">Metal-binding</keyword>
<comment type="subcellular location">
    <subcellularLocation>
        <location evidence="1">Nucleus</location>
    </subcellularLocation>
</comment>
<dbReference type="Pfam" id="PF00382">
    <property type="entry name" value="TFIIB"/>
    <property type="match status" value="2"/>
</dbReference>
<dbReference type="Gene3D" id="2.20.25.10">
    <property type="match status" value="1"/>
</dbReference>
<dbReference type="InterPro" id="IPR013763">
    <property type="entry name" value="Cyclin-like_dom"/>
</dbReference>
<protein>
    <recommendedName>
        <fullName evidence="10">B-related factor 1</fullName>
    </recommendedName>
</protein>
<feature type="compositionally biased region" description="Basic and acidic residues" evidence="12">
    <location>
        <begin position="313"/>
        <end position="322"/>
    </location>
</feature>
<organism evidence="14 15">
    <name type="scientific">Paraglomus brasilianum</name>
    <dbReference type="NCBI Taxonomy" id="144538"/>
    <lineage>
        <taxon>Eukaryota</taxon>
        <taxon>Fungi</taxon>
        <taxon>Fungi incertae sedis</taxon>
        <taxon>Mucoromycota</taxon>
        <taxon>Glomeromycotina</taxon>
        <taxon>Glomeromycetes</taxon>
        <taxon>Paraglomerales</taxon>
        <taxon>Paraglomeraceae</taxon>
        <taxon>Paraglomus</taxon>
    </lineage>
</organism>
<evidence type="ECO:0000256" key="5">
    <source>
        <dbReference type="ARBA" id="ARBA00022833"/>
    </source>
</evidence>
<comment type="similarity">
    <text evidence="2">Belongs to the TFIIB family.</text>
</comment>
<dbReference type="InterPro" id="IPR036915">
    <property type="entry name" value="Cyclin-like_sf"/>
</dbReference>
<gene>
    <name evidence="14" type="ORF">PBRASI_LOCUS8015</name>
</gene>
<dbReference type="Pfam" id="PF07741">
    <property type="entry name" value="BRF1"/>
    <property type="match status" value="1"/>
</dbReference>
<feature type="domain" description="TFIIB-type" evidence="13">
    <location>
        <begin position="1"/>
        <end position="30"/>
    </location>
</feature>
<dbReference type="GO" id="GO:0000126">
    <property type="term" value="C:transcription factor TFIIIB complex"/>
    <property type="evidence" value="ECO:0007669"/>
    <property type="project" value="UniProtKB-ARBA"/>
</dbReference>
<evidence type="ECO:0000256" key="8">
    <source>
        <dbReference type="ARBA" id="ARBA00023163"/>
    </source>
</evidence>
<accession>A0A9N9GKD7</accession>
<keyword evidence="9" id="KW-0539">Nucleus</keyword>
<evidence type="ECO:0000256" key="2">
    <source>
        <dbReference type="ARBA" id="ARBA00010857"/>
    </source>
</evidence>
<dbReference type="GO" id="GO:0017025">
    <property type="term" value="F:TBP-class protein binding"/>
    <property type="evidence" value="ECO:0007669"/>
    <property type="project" value="InterPro"/>
</dbReference>
<dbReference type="GO" id="GO:0000995">
    <property type="term" value="F:RNA polymerase III general transcription initiation factor activity"/>
    <property type="evidence" value="ECO:0007669"/>
    <property type="project" value="TreeGrafter"/>
</dbReference>
<dbReference type="CDD" id="cd20554">
    <property type="entry name" value="CYCLIN_TFIIIB90_rpt2"/>
    <property type="match status" value="1"/>
</dbReference>
<evidence type="ECO:0000256" key="4">
    <source>
        <dbReference type="ARBA" id="ARBA00022771"/>
    </source>
</evidence>
<keyword evidence="4 11" id="KW-0863">Zinc-finger</keyword>
<evidence type="ECO:0000256" key="10">
    <source>
        <dbReference type="ARBA" id="ARBA00031009"/>
    </source>
</evidence>
<feature type="region of interest" description="Disordered" evidence="12">
    <location>
        <begin position="291"/>
        <end position="360"/>
    </location>
</feature>
<feature type="compositionally biased region" description="Acidic residues" evidence="12">
    <location>
        <begin position="611"/>
        <end position="628"/>
    </location>
</feature>
<feature type="compositionally biased region" description="Basic and acidic residues" evidence="12">
    <location>
        <begin position="488"/>
        <end position="497"/>
    </location>
</feature>
<dbReference type="PRINTS" id="PR00685">
    <property type="entry name" value="TIFACTORIIB"/>
</dbReference>
<feature type="region of interest" description="Disordered" evidence="12">
    <location>
        <begin position="370"/>
        <end position="389"/>
    </location>
</feature>
<dbReference type="AlphaFoldDB" id="A0A9N9GKD7"/>
<sequence>MKCGHCGTNEIDYDAAAGHSFCTKCGYVVIENTIVSEVTFAESATGAAVLQGSFVGPDQRRPRTSGPFRRHGSQESREQSIQNGRRKIQQLGSALKLSEHHMDAAQRYFNLAITNNFIQGRKTVHVVAACLYIVCRIEKTSHMLIDFSDILQVNVFTLGSTFLKLVRELCLILPLVDPSLYITRFASMLEFGEETQKVASDALRLVQRMDRDWMQTGRRPAGICGACLLIAARMNNFRRSVREVITVVKIADVTIKRRLEEFRNTPSGQLTVQQFKTMWLEQACDPPAFTRARQQAKEEERMFGRGRGLGGARSERSEKAGENEAVEDGIEADEGGEAVDGESESGLVSNDGQLVTEEEQVESAVDDTNIDAHNAPKGHTGDATIDTGLSSDDDDARILTIEEAESIVDQELEDEVNRYLHDDLLQSVSLTLDASEAATRRALEDSTELGSDLDDDEVNDCLLTADEVKIKTQVWMQDNEEYLKEMEAKRKKQEMDRQNGIGTTRRRRRMKKDKPGELPPSTTPAEAARRLLESKRASKKIRYEVLESLFDNNFMAGATVAYAASPTPSWRDYDASSVSGAGLRTRPSSPGSQAEEDEFSANARKQLGWAQDDDDEYADPWDEYNEDD</sequence>
<dbReference type="PANTHER" id="PTHR11618">
    <property type="entry name" value="TRANSCRIPTION INITIATION FACTOR IIB-RELATED"/>
    <property type="match status" value="1"/>
</dbReference>
<dbReference type="InterPro" id="IPR013150">
    <property type="entry name" value="TFIIB_cyclin"/>
</dbReference>
<keyword evidence="6" id="KW-0805">Transcription regulation</keyword>
<evidence type="ECO:0000256" key="11">
    <source>
        <dbReference type="PROSITE-ProRule" id="PRU00469"/>
    </source>
</evidence>
<dbReference type="GO" id="GO:0005634">
    <property type="term" value="C:nucleus"/>
    <property type="evidence" value="ECO:0007669"/>
    <property type="project" value="UniProtKB-SubCell"/>
</dbReference>
<evidence type="ECO:0000259" key="13">
    <source>
        <dbReference type="PROSITE" id="PS51134"/>
    </source>
</evidence>
<proteinExistence type="inferred from homology"/>
<feature type="region of interest" description="Disordered" evidence="12">
    <location>
        <begin position="54"/>
        <end position="83"/>
    </location>
</feature>
<evidence type="ECO:0000256" key="1">
    <source>
        <dbReference type="ARBA" id="ARBA00004123"/>
    </source>
</evidence>
<keyword evidence="7" id="KW-0010">Activator</keyword>
<comment type="caution">
    <text evidence="14">The sequence shown here is derived from an EMBL/GenBank/DDBJ whole genome shotgun (WGS) entry which is preliminary data.</text>
</comment>
<dbReference type="Gene3D" id="1.20.5.650">
    <property type="entry name" value="Single helix bin"/>
    <property type="match status" value="1"/>
</dbReference>
<dbReference type="FunFam" id="1.10.472.10:FF:000002">
    <property type="entry name" value="Transcription factor IIIB 90 kDa subunit"/>
    <property type="match status" value="1"/>
</dbReference>
<dbReference type="FunFam" id="1.10.472.10:FF:000007">
    <property type="entry name" value="Transcription factor IIIB 90 kDa subunit"/>
    <property type="match status" value="1"/>
</dbReference>
<name>A0A9N9GKD7_9GLOM</name>
<reference evidence="14" key="1">
    <citation type="submission" date="2021-06" db="EMBL/GenBank/DDBJ databases">
        <authorList>
            <person name="Kallberg Y."/>
            <person name="Tangrot J."/>
            <person name="Rosling A."/>
        </authorList>
    </citation>
    <scope>NUCLEOTIDE SEQUENCE</scope>
    <source>
        <strain evidence="14">BR232B</strain>
    </source>
</reference>
<dbReference type="Proteomes" id="UP000789739">
    <property type="component" value="Unassembled WGS sequence"/>
</dbReference>
<dbReference type="Gene3D" id="1.10.472.10">
    <property type="entry name" value="Cyclin-like"/>
    <property type="match status" value="2"/>
</dbReference>
<dbReference type="GO" id="GO:0070897">
    <property type="term" value="P:transcription preinitiation complex assembly"/>
    <property type="evidence" value="ECO:0007669"/>
    <property type="project" value="InterPro"/>
</dbReference>
<feature type="region of interest" description="Disordered" evidence="12">
    <location>
        <begin position="488"/>
        <end position="526"/>
    </location>
</feature>
<keyword evidence="8" id="KW-0804">Transcription</keyword>
<evidence type="ECO:0000256" key="3">
    <source>
        <dbReference type="ARBA" id="ARBA00022723"/>
    </source>
</evidence>
<evidence type="ECO:0000313" key="14">
    <source>
        <dbReference type="EMBL" id="CAG8608137.1"/>
    </source>
</evidence>
<keyword evidence="5" id="KW-0862">Zinc</keyword>
<dbReference type="GO" id="GO:0008270">
    <property type="term" value="F:zinc ion binding"/>
    <property type="evidence" value="ECO:0007669"/>
    <property type="project" value="UniProtKB-KW"/>
</dbReference>
<dbReference type="GO" id="GO:0001006">
    <property type="term" value="F:RNA polymerase III type 3 promoter sequence-specific DNA binding"/>
    <property type="evidence" value="ECO:0007669"/>
    <property type="project" value="TreeGrafter"/>
</dbReference>
<evidence type="ECO:0000256" key="9">
    <source>
        <dbReference type="ARBA" id="ARBA00023242"/>
    </source>
</evidence>
<dbReference type="GO" id="GO:0006384">
    <property type="term" value="P:transcription initiation at RNA polymerase III promoter"/>
    <property type="evidence" value="ECO:0007669"/>
    <property type="project" value="UniProtKB-ARBA"/>
</dbReference>